<dbReference type="EMBL" id="ADZX01000462">
    <property type="protein sequence ID" value="EFK96507.1"/>
    <property type="molecule type" value="Genomic_DNA"/>
</dbReference>
<dbReference type="Gene3D" id="1.20.120.220">
    <property type="entry name" value="ATP synthase, F0 complex, subunit A"/>
    <property type="match status" value="1"/>
</dbReference>
<accession>D9PIW1</accession>
<dbReference type="PANTHER" id="PTHR42823:SF3">
    <property type="entry name" value="ATP SYNTHASE SUBUNIT A, CHLOROPLASTIC"/>
    <property type="match status" value="1"/>
</dbReference>
<protein>
    <submittedName>
        <fullName evidence="13">ATP synthase F0, A subunit</fullName>
    </submittedName>
</protein>
<keyword evidence="4" id="KW-0138">CF(0)</keyword>
<dbReference type="InterPro" id="IPR035908">
    <property type="entry name" value="F0_ATP_A_sf"/>
</dbReference>
<feature type="transmembrane region" description="Helical" evidence="12">
    <location>
        <begin position="84"/>
        <end position="102"/>
    </location>
</feature>
<dbReference type="NCBIfam" id="TIGR01131">
    <property type="entry name" value="ATP_synt_6_or_A"/>
    <property type="match status" value="1"/>
</dbReference>
<dbReference type="GO" id="GO:0046933">
    <property type="term" value="F:proton-transporting ATP synthase activity, rotational mechanism"/>
    <property type="evidence" value="ECO:0007669"/>
    <property type="project" value="TreeGrafter"/>
</dbReference>
<dbReference type="PROSITE" id="PS00449">
    <property type="entry name" value="ATPASE_A"/>
    <property type="match status" value="1"/>
</dbReference>
<feature type="transmembrane region" description="Helical" evidence="12">
    <location>
        <begin position="199"/>
        <end position="222"/>
    </location>
</feature>
<dbReference type="CDD" id="cd00310">
    <property type="entry name" value="ATP-synt_Fo_a_6"/>
    <property type="match status" value="1"/>
</dbReference>
<dbReference type="InterPro" id="IPR045082">
    <property type="entry name" value="ATP_syn_F0_a_bact/chloroplast"/>
</dbReference>
<comment type="subcellular location">
    <subcellularLocation>
        <location evidence="1">Membrane</location>
        <topology evidence="1">Multi-pass membrane protein</topology>
    </subcellularLocation>
</comment>
<name>D9PIW1_9ZZZZ</name>
<evidence type="ECO:0000256" key="8">
    <source>
        <dbReference type="ARBA" id="ARBA00023065"/>
    </source>
</evidence>
<dbReference type="AlphaFoldDB" id="D9PIW1"/>
<reference evidence="13" key="1">
    <citation type="submission" date="2010-07" db="EMBL/GenBank/DDBJ databases">
        <authorList>
            <consortium name="CONSOLIDER consortium CSD2007-00005"/>
            <person name="Guazzaroni M.-E."/>
            <person name="Richter M."/>
            <person name="Garcia-Salamanca A."/>
            <person name="Yarza P."/>
            <person name="Ferrer M."/>
        </authorList>
    </citation>
    <scope>NUCLEOTIDE SEQUENCE</scope>
</reference>
<dbReference type="InterPro" id="IPR000568">
    <property type="entry name" value="ATP_synth_F0_asu"/>
</dbReference>
<evidence type="ECO:0000256" key="7">
    <source>
        <dbReference type="ARBA" id="ARBA00022989"/>
    </source>
</evidence>
<dbReference type="PANTHER" id="PTHR42823">
    <property type="entry name" value="ATP SYNTHASE SUBUNIT A, CHLOROPLASTIC"/>
    <property type="match status" value="1"/>
</dbReference>
<feature type="transmembrane region" description="Helical" evidence="12">
    <location>
        <begin position="286"/>
        <end position="307"/>
    </location>
</feature>
<keyword evidence="6" id="KW-0375">Hydrogen ion transport</keyword>
<evidence type="ECO:0000256" key="1">
    <source>
        <dbReference type="ARBA" id="ARBA00004141"/>
    </source>
</evidence>
<feature type="region of interest" description="Disordered" evidence="11">
    <location>
        <begin position="146"/>
        <end position="170"/>
    </location>
</feature>
<evidence type="ECO:0000256" key="5">
    <source>
        <dbReference type="ARBA" id="ARBA00022692"/>
    </source>
</evidence>
<keyword evidence="10" id="KW-0066">ATP synthesis</keyword>
<evidence type="ECO:0000256" key="2">
    <source>
        <dbReference type="ARBA" id="ARBA00006810"/>
    </source>
</evidence>
<keyword evidence="3" id="KW-0813">Transport</keyword>
<proteinExistence type="inferred from homology"/>
<reference evidence="13" key="2">
    <citation type="journal article" date="2011" name="Microb. Ecol.">
        <title>Taxonomic and Functional Metagenomic Profiling of the Microbial Community in the Anoxic Sediment of a Sub-saline Shallow Lake (Laguna de Carrizo, Central Spain).</title>
        <authorList>
            <person name="Ferrer M."/>
            <person name="Guazzaroni M.E."/>
            <person name="Richter M."/>
            <person name="Garcia-Salamanca A."/>
            <person name="Yarza P."/>
            <person name="Suarez-Suarez A."/>
            <person name="Solano J."/>
            <person name="Alcaide M."/>
            <person name="van Dillewijn P."/>
            <person name="Molina-Henares M.A."/>
            <person name="Lopez-Cortes N."/>
            <person name="Al-Ramahi Y."/>
            <person name="Guerrero C."/>
            <person name="Acosta A."/>
            <person name="de Eugenio L.I."/>
            <person name="Martinez V."/>
            <person name="Marques S."/>
            <person name="Rojo F."/>
            <person name="Santero E."/>
            <person name="Genilloud O."/>
            <person name="Perez-Perez J."/>
            <person name="Rossello-Mora R."/>
            <person name="Ramos J.L."/>
        </authorList>
    </citation>
    <scope>NUCLEOTIDE SEQUENCE</scope>
</reference>
<evidence type="ECO:0000256" key="3">
    <source>
        <dbReference type="ARBA" id="ARBA00022448"/>
    </source>
</evidence>
<keyword evidence="8" id="KW-0406">Ion transport</keyword>
<dbReference type="HAMAP" id="MF_01393">
    <property type="entry name" value="ATP_synth_a_bact"/>
    <property type="match status" value="1"/>
</dbReference>
<feature type="transmembrane region" description="Helical" evidence="12">
    <location>
        <begin position="259"/>
        <end position="279"/>
    </location>
</feature>
<evidence type="ECO:0000313" key="13">
    <source>
        <dbReference type="EMBL" id="EFK96507.1"/>
    </source>
</evidence>
<gene>
    <name evidence="13" type="ORF">LDC_1469</name>
</gene>
<dbReference type="GO" id="GO:0042777">
    <property type="term" value="P:proton motive force-driven plasma membrane ATP synthesis"/>
    <property type="evidence" value="ECO:0007669"/>
    <property type="project" value="TreeGrafter"/>
</dbReference>
<dbReference type="GO" id="GO:0005886">
    <property type="term" value="C:plasma membrane"/>
    <property type="evidence" value="ECO:0007669"/>
    <property type="project" value="TreeGrafter"/>
</dbReference>
<evidence type="ECO:0000256" key="11">
    <source>
        <dbReference type="SAM" id="MobiDB-lite"/>
    </source>
</evidence>
<evidence type="ECO:0000256" key="4">
    <source>
        <dbReference type="ARBA" id="ARBA00022547"/>
    </source>
</evidence>
<evidence type="ECO:0000256" key="12">
    <source>
        <dbReference type="SAM" id="Phobius"/>
    </source>
</evidence>
<comment type="caution">
    <text evidence="13">The sequence shown here is derived from an EMBL/GenBank/DDBJ whole genome shotgun (WGS) entry which is preliminary data.</text>
</comment>
<dbReference type="GO" id="GO:0045259">
    <property type="term" value="C:proton-transporting ATP synthase complex"/>
    <property type="evidence" value="ECO:0007669"/>
    <property type="project" value="UniProtKB-KW"/>
</dbReference>
<feature type="transmembrane region" description="Helical" evidence="12">
    <location>
        <begin position="26"/>
        <end position="45"/>
    </location>
</feature>
<evidence type="ECO:0000256" key="9">
    <source>
        <dbReference type="ARBA" id="ARBA00023136"/>
    </source>
</evidence>
<keyword evidence="5 12" id="KW-0812">Transmembrane</keyword>
<sequence>MAAGPHVSISPETVTYWGSLPVTNSMVTSLVVSGLILLVAIWFRIRFSVKSNRPKGIQNVLEWIVESLYNLVYTTSGDAKRARLFFPIIASFFIIILFNNWFGLVPIVGNVVVPIPKHEETQVESTTQLLPELLQVADTYATTEEVSSDLNEGATNPEEAETEESGGAQARADAAVENQHTATTVSLFRPGTADLNMTLALAIFSIVAVQFWGVKFLNLAYFKKFINFSSPINFFVGILELISEFAKIISFAFRLFGNIFAGEVLLVVITFLTLILIPVPFYGLEIFVGFIQALVFAMLSLVFFNMATHKH</sequence>
<dbReference type="SUPFAM" id="SSF81336">
    <property type="entry name" value="F1F0 ATP synthase subunit A"/>
    <property type="match status" value="1"/>
</dbReference>
<evidence type="ECO:0000256" key="6">
    <source>
        <dbReference type="ARBA" id="ARBA00022781"/>
    </source>
</evidence>
<evidence type="ECO:0000256" key="10">
    <source>
        <dbReference type="ARBA" id="ARBA00023310"/>
    </source>
</evidence>
<organism evidence="13">
    <name type="scientific">sediment metagenome</name>
    <dbReference type="NCBI Taxonomy" id="749907"/>
    <lineage>
        <taxon>unclassified sequences</taxon>
        <taxon>metagenomes</taxon>
        <taxon>ecological metagenomes</taxon>
    </lineage>
</organism>
<dbReference type="Pfam" id="PF00119">
    <property type="entry name" value="ATP-synt_A"/>
    <property type="match status" value="1"/>
</dbReference>
<keyword evidence="7 12" id="KW-1133">Transmembrane helix</keyword>
<comment type="similarity">
    <text evidence="2">Belongs to the ATPase A chain family.</text>
</comment>
<dbReference type="InterPro" id="IPR023011">
    <property type="entry name" value="ATP_synth_F0_asu_AS"/>
</dbReference>
<keyword evidence="9 12" id="KW-0472">Membrane</keyword>